<keyword evidence="2" id="KW-1185">Reference proteome</keyword>
<protein>
    <submittedName>
        <fullName evidence="1">Uncharacterized protein</fullName>
    </submittedName>
</protein>
<gene>
    <name evidence="1" type="ORF">EJ73_01263</name>
</gene>
<comment type="caution">
    <text evidence="1">The sequence shown here is derived from an EMBL/GenBank/DDBJ whole genome shotgun (WGS) entry which is preliminary data.</text>
</comment>
<evidence type="ECO:0000313" key="1">
    <source>
        <dbReference type="EMBL" id="PXX22274.1"/>
    </source>
</evidence>
<reference evidence="1 2" key="1">
    <citation type="submission" date="2018-05" db="EMBL/GenBank/DDBJ databases">
        <title>Genomic Encyclopedia of Type Strains, Phase I: the one thousand microbial genomes (KMG-I) project.</title>
        <authorList>
            <person name="Kyrpides N."/>
        </authorList>
    </citation>
    <scope>NUCLEOTIDE SEQUENCE [LARGE SCALE GENOMIC DNA]</scope>
    <source>
        <strain evidence="1 2">DSM 15611</strain>
    </source>
</reference>
<organism evidence="1 2">
    <name type="scientific">Hoylesella shahii DSM 15611 = JCM 12083</name>
    <dbReference type="NCBI Taxonomy" id="1122991"/>
    <lineage>
        <taxon>Bacteria</taxon>
        <taxon>Pseudomonadati</taxon>
        <taxon>Bacteroidota</taxon>
        <taxon>Bacteroidia</taxon>
        <taxon>Bacteroidales</taxon>
        <taxon>Prevotellaceae</taxon>
        <taxon>Hoylesella</taxon>
    </lineage>
</organism>
<dbReference type="EMBL" id="QJJX01000012">
    <property type="protein sequence ID" value="PXX22274.1"/>
    <property type="molecule type" value="Genomic_DNA"/>
</dbReference>
<accession>A0A318HV07</accession>
<name>A0A318HV07_9BACT</name>
<dbReference type="AlphaFoldDB" id="A0A318HV07"/>
<evidence type="ECO:0000313" key="2">
    <source>
        <dbReference type="Proteomes" id="UP000248314"/>
    </source>
</evidence>
<sequence length="42" mass="4821">MPFSVVSPLFFVCFCFKVKLNAEGKTFLSPFNTSSTPYYEVF</sequence>
<dbReference type="Proteomes" id="UP000248314">
    <property type="component" value="Unassembled WGS sequence"/>
</dbReference>
<proteinExistence type="predicted"/>
<dbReference type="STRING" id="1122991.GCA_000613445_00894"/>